<comment type="caution">
    <text evidence="4">The sequence shown here is derived from an EMBL/GenBank/DDBJ whole genome shotgun (WGS) entry which is preliminary data.</text>
</comment>
<keyword evidence="1" id="KW-0732">Signal</keyword>
<dbReference type="Gene3D" id="1.20.1050.60">
    <property type="entry name" value="alpha-1,2-mannosidase"/>
    <property type="match status" value="1"/>
</dbReference>
<dbReference type="SUPFAM" id="SSF48208">
    <property type="entry name" value="Six-hairpin glycosidases"/>
    <property type="match status" value="1"/>
</dbReference>
<dbReference type="Gene3D" id="1.20.1610.10">
    <property type="entry name" value="alpha-1,2-mannosidases domains"/>
    <property type="match status" value="1"/>
</dbReference>
<evidence type="ECO:0000259" key="3">
    <source>
        <dbReference type="Pfam" id="PF17678"/>
    </source>
</evidence>
<sequence>MNALRRIRRRREGRPATVLGAALVSVGLLLPLLGSPAASAASVPAPLVRNPVAYVDPLIGTANGGNTYPGATMPFGMIGWSPTSTAGDQTNTAAANGYSYSTTRLRGFSLTHVNGAGCHPGAAGDVPIMPFVGDVDSSPTADTKDATYAANFSHADEKAEPGRYRVGLDSGVTTDLAVTKRAGVADFTFPQDRPANLLFRVSNSLNGSEDAHVDIDTARQKVTGWVETGAFCGRRANGGTPNNNRKSYYRLHFSATFDRPFSTVGTWHDGELSPGSISAGGGEGYLTGASRAGRGSGGYVSFDTSADPVVHMRLGISYVSLAGAEENLRTEIAPAAGVEDVAQAGRRSWDQVLRKVRVGRGDEDRLTAFYTALYHSLQQPNVISDRDGRYVGMDRRVHRLADGQAAQYSNFSGWDQYRAQVQLLALLQPRVAGDFAQSLYNFAQQNGGVWDRWVHISGATHVMTGDPSAATLATFYAMGVRNFDVQGAFASLYRQATVPHPSELSYAGCPGQCEAARPNLTAYKQLRYAPQDQCYCWGGAAETLEASVADAALAQWAQQLGHEEEHQVLSERGGYWKNVFNPAATPDAGYIQARNADGSWVTPFDPVSQHGFAQGSAATYLWMVPQDVQGLATAMGGREKAATRLDAFFHKPDGSWSVRGGDALRYDPTNEPGIHAPWLYNALGQPSKTQETVRQIVDTVYGTGPAGLPGNDDLGTMSAWYVFATLGIYPKAPGSGDLLLGTPVFPRAVIAAAGDRAEITIDAPHASRTTPYVRSVTLDGAPHTSSWVDASLVRRGGSLSFVVSDRADTGWATDPGSLPR</sequence>
<dbReference type="OrthoDB" id="9804511at2"/>
<dbReference type="Pfam" id="PF17678">
    <property type="entry name" value="Glyco_hydro_92N"/>
    <property type="match status" value="1"/>
</dbReference>
<reference evidence="4 5" key="1">
    <citation type="submission" date="2015-06" db="EMBL/GenBank/DDBJ databases">
        <authorList>
            <person name="Hoefler B.C."/>
            <person name="Straight P.D."/>
        </authorList>
    </citation>
    <scope>NUCLEOTIDE SEQUENCE [LARGE SCALE GENOMIC DNA]</scope>
    <source>
        <strain evidence="4 5">NRRL 3427</strain>
    </source>
</reference>
<proteinExistence type="predicted"/>
<dbReference type="InterPro" id="IPR008928">
    <property type="entry name" value="6-hairpin_glycosidase_sf"/>
</dbReference>
<dbReference type="InterPro" id="IPR041371">
    <property type="entry name" value="GH92_N"/>
</dbReference>
<feature type="chain" id="PRO_5005585240" evidence="1">
    <location>
        <begin position="41"/>
        <end position="820"/>
    </location>
</feature>
<dbReference type="InterPro" id="IPR012939">
    <property type="entry name" value="Glyco_hydro_92"/>
</dbReference>
<evidence type="ECO:0000313" key="5">
    <source>
        <dbReference type="Proteomes" id="UP000037023"/>
    </source>
</evidence>
<dbReference type="Proteomes" id="UP000037023">
    <property type="component" value="Unassembled WGS sequence"/>
</dbReference>
<dbReference type="InterPro" id="IPR050883">
    <property type="entry name" value="PNGase"/>
</dbReference>
<dbReference type="GO" id="GO:0000224">
    <property type="term" value="F:peptide-N4-(N-acetyl-beta-glucosaminyl)asparagine amidase activity"/>
    <property type="evidence" value="ECO:0007669"/>
    <property type="project" value="TreeGrafter"/>
</dbReference>
<dbReference type="GO" id="GO:0005829">
    <property type="term" value="C:cytosol"/>
    <property type="evidence" value="ECO:0007669"/>
    <property type="project" value="TreeGrafter"/>
</dbReference>
<dbReference type="PANTHER" id="PTHR12143:SF39">
    <property type="entry name" value="SECRETED PROTEIN"/>
    <property type="match status" value="1"/>
</dbReference>
<evidence type="ECO:0000259" key="2">
    <source>
        <dbReference type="Pfam" id="PF07971"/>
    </source>
</evidence>
<dbReference type="GO" id="GO:0030246">
    <property type="term" value="F:carbohydrate binding"/>
    <property type="evidence" value="ECO:0007669"/>
    <property type="project" value="InterPro"/>
</dbReference>
<dbReference type="PANTHER" id="PTHR12143">
    <property type="entry name" value="PEPTIDE N-GLYCANASE PNGASE -RELATED"/>
    <property type="match status" value="1"/>
</dbReference>
<dbReference type="EMBL" id="LGUP01000327">
    <property type="protein sequence ID" value="KOG19744.1"/>
    <property type="molecule type" value="Genomic_DNA"/>
</dbReference>
<organism evidence="4 5">
    <name type="scientific">Streptomyces viridochromogenes</name>
    <dbReference type="NCBI Taxonomy" id="1938"/>
    <lineage>
        <taxon>Bacteria</taxon>
        <taxon>Bacillati</taxon>
        <taxon>Actinomycetota</taxon>
        <taxon>Actinomycetes</taxon>
        <taxon>Kitasatosporales</taxon>
        <taxon>Streptomycetaceae</taxon>
        <taxon>Streptomyces</taxon>
    </lineage>
</organism>
<evidence type="ECO:0000313" key="4">
    <source>
        <dbReference type="EMBL" id="KOG19744.1"/>
    </source>
</evidence>
<dbReference type="GO" id="GO:0006516">
    <property type="term" value="P:glycoprotein catabolic process"/>
    <property type="evidence" value="ECO:0007669"/>
    <property type="project" value="TreeGrafter"/>
</dbReference>
<dbReference type="Gene3D" id="2.70.98.10">
    <property type="match status" value="1"/>
</dbReference>
<gene>
    <name evidence="4" type="ORF">ADK34_24495</name>
</gene>
<name>A0A0L8K1U3_STRVR</name>
<accession>A0A0L8K1U3</accession>
<feature type="domain" description="Glycosyl hydrolase family 92" evidence="2">
    <location>
        <begin position="323"/>
        <end position="804"/>
    </location>
</feature>
<dbReference type="InterPro" id="IPR005887">
    <property type="entry name" value="GH92_a_mannosidase_put"/>
</dbReference>
<dbReference type="RefSeq" id="WP_033208130.1">
    <property type="nucleotide sequence ID" value="NZ_LGUP01000327.1"/>
</dbReference>
<dbReference type="InterPro" id="IPR014718">
    <property type="entry name" value="GH-type_carb-bd"/>
</dbReference>
<evidence type="ECO:0000256" key="1">
    <source>
        <dbReference type="SAM" id="SignalP"/>
    </source>
</evidence>
<feature type="domain" description="Glycosyl hydrolase family 92 N-terminal" evidence="3">
    <location>
        <begin position="54"/>
        <end position="317"/>
    </location>
</feature>
<dbReference type="AlphaFoldDB" id="A0A0L8K1U3"/>
<feature type="signal peptide" evidence="1">
    <location>
        <begin position="1"/>
        <end position="40"/>
    </location>
</feature>
<dbReference type="Pfam" id="PF07971">
    <property type="entry name" value="Glyco_hydro_92"/>
    <property type="match status" value="1"/>
</dbReference>
<dbReference type="NCBIfam" id="TIGR01180">
    <property type="entry name" value="aman2_put"/>
    <property type="match status" value="1"/>
</dbReference>
<dbReference type="FunFam" id="3.30.2080.10:FF:000001">
    <property type="entry name" value="Alpha-1,2-mannosidase subfamily"/>
    <property type="match status" value="1"/>
</dbReference>
<dbReference type="PATRIC" id="fig|1938.6.peg.5275"/>
<protein>
    <submittedName>
        <fullName evidence="4">Alpha-mannosidase</fullName>
    </submittedName>
</protein>
<dbReference type="Gene3D" id="3.30.2080.10">
    <property type="entry name" value="GH92 mannosidase domain"/>
    <property type="match status" value="1"/>
</dbReference>
<dbReference type="GO" id="GO:0005975">
    <property type="term" value="P:carbohydrate metabolic process"/>
    <property type="evidence" value="ECO:0007669"/>
    <property type="project" value="InterPro"/>
</dbReference>